<organism evidence="3 4">
    <name type="scientific">Parageobacillus caldoxylosilyticus NBRC 107762</name>
    <dbReference type="NCBI Taxonomy" id="1220594"/>
    <lineage>
        <taxon>Bacteria</taxon>
        <taxon>Bacillati</taxon>
        <taxon>Bacillota</taxon>
        <taxon>Bacilli</taxon>
        <taxon>Bacillales</taxon>
        <taxon>Anoxybacillaceae</taxon>
        <taxon>Saccharococcus</taxon>
    </lineage>
</organism>
<keyword evidence="4" id="KW-1185">Reference proteome</keyword>
<evidence type="ECO:0000259" key="2">
    <source>
        <dbReference type="PROSITE" id="PS51272"/>
    </source>
</evidence>
<accession>A0A023DDB0</accession>
<feature type="chain" id="PRO_5001513638" description="SLH domain-containing protein" evidence="1">
    <location>
        <begin position="24"/>
        <end position="628"/>
    </location>
</feature>
<dbReference type="SMART" id="SM00047">
    <property type="entry name" value="LYZ2"/>
    <property type="match status" value="1"/>
</dbReference>
<proteinExistence type="predicted"/>
<dbReference type="AlphaFoldDB" id="A0A023DDB0"/>
<dbReference type="Pfam" id="PF00395">
    <property type="entry name" value="SLH"/>
    <property type="match status" value="2"/>
</dbReference>
<dbReference type="Proteomes" id="UP000023561">
    <property type="component" value="Unassembled WGS sequence"/>
</dbReference>
<dbReference type="PANTHER" id="PTHR43308">
    <property type="entry name" value="OUTER MEMBRANE PROTEIN ALPHA-RELATED"/>
    <property type="match status" value="1"/>
</dbReference>
<dbReference type="InterPro" id="IPR001119">
    <property type="entry name" value="SLH_dom"/>
</dbReference>
<dbReference type="Gene3D" id="1.10.530.10">
    <property type="match status" value="1"/>
</dbReference>
<dbReference type="GO" id="GO:0004040">
    <property type="term" value="F:amidase activity"/>
    <property type="evidence" value="ECO:0007669"/>
    <property type="project" value="InterPro"/>
</dbReference>
<dbReference type="InterPro" id="IPR002901">
    <property type="entry name" value="MGlyc_endo_b_GlcNAc-like_dom"/>
</dbReference>
<dbReference type="RefSeq" id="WP_042408202.1">
    <property type="nucleotide sequence ID" value="NZ_BAWO01000016.1"/>
</dbReference>
<comment type="caution">
    <text evidence="3">The sequence shown here is derived from an EMBL/GenBank/DDBJ whole genome shotgun (WGS) entry which is preliminary data.</text>
</comment>
<dbReference type="PANTHER" id="PTHR43308:SF5">
    <property type="entry name" value="S-LAYER PROTEIN _ PEPTIDOGLYCAN ENDO-BETA-N-ACETYLGLUCOSAMINIDASE"/>
    <property type="match status" value="1"/>
</dbReference>
<dbReference type="EMBL" id="BAWO01000016">
    <property type="protein sequence ID" value="GAJ39309.1"/>
    <property type="molecule type" value="Genomic_DNA"/>
</dbReference>
<evidence type="ECO:0000313" key="4">
    <source>
        <dbReference type="Proteomes" id="UP000023561"/>
    </source>
</evidence>
<evidence type="ECO:0000256" key="1">
    <source>
        <dbReference type="SAM" id="SignalP"/>
    </source>
</evidence>
<dbReference type="Pfam" id="PF01832">
    <property type="entry name" value="Glucosaminidase"/>
    <property type="match status" value="1"/>
</dbReference>
<dbReference type="Gene3D" id="2.30.30.40">
    <property type="entry name" value="SH3 Domains"/>
    <property type="match status" value="1"/>
</dbReference>
<feature type="signal peptide" evidence="1">
    <location>
        <begin position="1"/>
        <end position="23"/>
    </location>
</feature>
<dbReference type="PROSITE" id="PS51272">
    <property type="entry name" value="SLH"/>
    <property type="match status" value="3"/>
</dbReference>
<feature type="domain" description="SLH" evidence="2">
    <location>
        <begin position="18"/>
        <end position="81"/>
    </location>
</feature>
<name>A0A023DDB0_9BACL</name>
<dbReference type="OrthoDB" id="9816557at2"/>
<protein>
    <recommendedName>
        <fullName evidence="2">SLH domain-containing protein</fullName>
    </recommendedName>
</protein>
<gene>
    <name evidence="3" type="ORF">GCA01S_016_00340</name>
</gene>
<reference evidence="3 4" key="1">
    <citation type="submission" date="2014-04" db="EMBL/GenBank/DDBJ databases">
        <title>Whole genome shotgun sequence of Geobacillus caldoxylosilyticus NBRC 107762.</title>
        <authorList>
            <person name="Hosoyama A."/>
            <person name="Hosoyama Y."/>
            <person name="Katano-Makiyama Y."/>
            <person name="Tsuchikane K."/>
            <person name="Ohji S."/>
            <person name="Ichikawa N."/>
            <person name="Yamazoe A."/>
            <person name="Fujita N."/>
        </authorList>
    </citation>
    <scope>NUCLEOTIDE SEQUENCE [LARGE SCALE GENOMIC DNA]</scope>
    <source>
        <strain evidence="3 4">NBRC 107762</strain>
    </source>
</reference>
<keyword evidence="1" id="KW-0732">Signal</keyword>
<dbReference type="InterPro" id="IPR051465">
    <property type="entry name" value="Cell_Envelope_Struct_Comp"/>
</dbReference>
<evidence type="ECO:0000313" key="3">
    <source>
        <dbReference type="EMBL" id="GAJ39309.1"/>
    </source>
</evidence>
<feature type="domain" description="SLH" evidence="2">
    <location>
        <begin position="82"/>
        <end position="139"/>
    </location>
</feature>
<sequence length="628" mass="69704">MRLLASLFLVFGLLFTNISVSFADDITGIALEEEMRAMVNQGIVEGYPDGHYRPNDPVTRGQFATFVARALQLPEGSGHFSDVSPSSKLADGIYKASAAGIVQGYSNGTFGVYNKITREEMAVMIDRALDYLGIEKKQASLDHFTDVDGLYSTSKIAISHNVYYGIIRGIPNTDGKTFRFDPKAYATRAHAAAFLYRLLEVWAEQTPEMAYQVAVIQNGQLTPLPKRYATFAQAEAAVTNWASQVIVQGTKIVKMASGNVIAQPSPGKSTTIIYESTLSKSLTYVAPNTEMKYLGADEEKVKVQIANTIGYVKQSEVMLVPTALLQGRSYYMAKKGELYHYIYNTTSNKYAVPYLYGKAPSFMQDGQKYYSWDGETFYNGAGKLVGTAYQYFNVLPIRTKTNYTAEELNKFAAANRSDSPLKTLGEAFKKAEKTYNVNALYLLAHAILESNGGTSQIAKEKKNLFGIQAVDSDPLNSAMTFNSFEDCINYMAQTMISNGYANPKSWKYNGAVLGDKTIGFNVLYASDPYWGQKIAGLMYQADKFLGWKDWGKYTITGTTTEGVKVRREPNTNESPLYTYKLNNTPVIKLGETAKQPDGYVWYKIHTDLPTGEDAYIRSDLLKPLLIAK</sequence>
<feature type="domain" description="SLH" evidence="2">
    <location>
        <begin position="141"/>
        <end position="209"/>
    </location>
</feature>